<keyword evidence="1" id="KW-0812">Transmembrane</keyword>
<comment type="caution">
    <text evidence="2">The sequence shown here is derived from an EMBL/GenBank/DDBJ whole genome shotgun (WGS) entry which is preliminary data.</text>
</comment>
<protein>
    <recommendedName>
        <fullName evidence="4">DUF2812 domain-containing protein</fullName>
    </recommendedName>
</protein>
<dbReference type="InterPro" id="IPR021359">
    <property type="entry name" value="DUF2812"/>
</dbReference>
<feature type="transmembrane region" description="Helical" evidence="1">
    <location>
        <begin position="119"/>
        <end position="141"/>
    </location>
</feature>
<sequence>MLTKRIISNEIYDPCGAETYFEEMERKGLHLQYAGWRLLTFEKGEPREMRYRIAYWKDELPEDLVTLYADCGWEYVTMVKCSAHVFRAPASTDIPELHTDGEIEAQHYRCIRRTMIGTALMNILLLAFAFGALWQMIGILFMPRYRWMLVEMMMLVLLTGYSVFQSFRAWQYWKNLRRGRAKRRSSTMYRVGSWMERAAWLIVIGAQVINLAGIVHYKSENQVWIPTTQMAAQLDAYDLPYFTLQDIEPDGAADGQSTGDIYTHEPLSRVLYLWESDAPNGARLELSYYDARIPVTAPALAKSIRVDESKPVQTDAFDALYRYQRTETLFLTARQGRVVVDMTYWGEHPDKAEALFYETFGR</sequence>
<evidence type="ECO:0008006" key="4">
    <source>
        <dbReference type="Google" id="ProtNLM"/>
    </source>
</evidence>
<evidence type="ECO:0000313" key="3">
    <source>
        <dbReference type="Proteomes" id="UP000195326"/>
    </source>
</evidence>
<proteinExistence type="predicted"/>
<accession>A0A1Y4LSI7</accession>
<organism evidence="2 3">
    <name type="scientific">Butyricicoccus pullicaecorum</name>
    <dbReference type="NCBI Taxonomy" id="501571"/>
    <lineage>
        <taxon>Bacteria</taxon>
        <taxon>Bacillati</taxon>
        <taxon>Bacillota</taxon>
        <taxon>Clostridia</taxon>
        <taxon>Eubacteriales</taxon>
        <taxon>Butyricicoccaceae</taxon>
        <taxon>Butyricicoccus</taxon>
    </lineage>
</organism>
<dbReference type="RefSeq" id="WP_087415315.1">
    <property type="nucleotide sequence ID" value="NZ_NFKL01000014.1"/>
</dbReference>
<reference evidence="3" key="1">
    <citation type="submission" date="2017-04" db="EMBL/GenBank/DDBJ databases">
        <title>Function of individual gut microbiota members based on whole genome sequencing of pure cultures obtained from chicken caecum.</title>
        <authorList>
            <person name="Medvecky M."/>
            <person name="Cejkova D."/>
            <person name="Polansky O."/>
            <person name="Karasova D."/>
            <person name="Kubasova T."/>
            <person name="Cizek A."/>
            <person name="Rychlik I."/>
        </authorList>
    </citation>
    <scope>NUCLEOTIDE SEQUENCE [LARGE SCALE GENOMIC DNA]</scope>
    <source>
        <strain evidence="3">An179</strain>
    </source>
</reference>
<evidence type="ECO:0000256" key="1">
    <source>
        <dbReference type="SAM" id="Phobius"/>
    </source>
</evidence>
<feature type="transmembrane region" description="Helical" evidence="1">
    <location>
        <begin position="198"/>
        <end position="217"/>
    </location>
</feature>
<keyword evidence="1" id="KW-1133">Transmembrane helix</keyword>
<dbReference type="EMBL" id="NFKL01000014">
    <property type="protein sequence ID" value="OUP57242.1"/>
    <property type="molecule type" value="Genomic_DNA"/>
</dbReference>
<dbReference type="Proteomes" id="UP000195326">
    <property type="component" value="Unassembled WGS sequence"/>
</dbReference>
<evidence type="ECO:0000313" key="2">
    <source>
        <dbReference type="EMBL" id="OUP57242.1"/>
    </source>
</evidence>
<dbReference type="Pfam" id="PF11193">
    <property type="entry name" value="DUF2812"/>
    <property type="match status" value="1"/>
</dbReference>
<name>A0A1Y4LSI7_9FIRM</name>
<dbReference type="AlphaFoldDB" id="A0A1Y4LSI7"/>
<dbReference type="STRING" id="501571.GCA_900143195_03070"/>
<gene>
    <name evidence="2" type="ORF">B5F15_10535</name>
</gene>
<feature type="transmembrane region" description="Helical" evidence="1">
    <location>
        <begin position="147"/>
        <end position="170"/>
    </location>
</feature>
<keyword evidence="1" id="KW-0472">Membrane</keyword>